<keyword evidence="4" id="KW-1185">Reference proteome</keyword>
<dbReference type="Pfam" id="PF00311">
    <property type="entry name" value="PEPcase"/>
    <property type="match status" value="2"/>
</dbReference>
<protein>
    <recommendedName>
        <fullName evidence="2">Phosphoenolpyruvate carboxylase</fullName>
    </recommendedName>
</protein>
<dbReference type="InterPro" id="IPR015813">
    <property type="entry name" value="Pyrv/PenolPyrv_kinase-like_dom"/>
</dbReference>
<comment type="function">
    <text evidence="1">Forms oxaloacetate, a four-carbon dicarboxylic acid source for the tricarboxylic acid cycle.</text>
</comment>
<evidence type="ECO:0000256" key="2">
    <source>
        <dbReference type="ARBA" id="ARBA00022419"/>
    </source>
</evidence>
<evidence type="ECO:0000256" key="1">
    <source>
        <dbReference type="ARBA" id="ARBA00003670"/>
    </source>
</evidence>
<dbReference type="EMBL" id="MUHD01000016">
    <property type="protein sequence ID" value="OXB08542.1"/>
    <property type="molecule type" value="Genomic_DNA"/>
</dbReference>
<evidence type="ECO:0000313" key="3">
    <source>
        <dbReference type="EMBL" id="OXB08542.1"/>
    </source>
</evidence>
<dbReference type="RefSeq" id="WP_089057809.1">
    <property type="nucleotide sequence ID" value="NZ_JBIPCL010000020.1"/>
</dbReference>
<evidence type="ECO:0000313" key="4">
    <source>
        <dbReference type="Proteomes" id="UP000198381"/>
    </source>
</evidence>
<dbReference type="PRINTS" id="PR00150">
    <property type="entry name" value="PEPCARBXLASE"/>
</dbReference>
<gene>
    <name evidence="3" type="ORF">B0A81_09540</name>
</gene>
<name>A0ABX4CUY3_9FLAO</name>
<dbReference type="SUPFAM" id="SSF51621">
    <property type="entry name" value="Phosphoenolpyruvate/pyruvate domain"/>
    <property type="match status" value="1"/>
</dbReference>
<reference evidence="3 4" key="1">
    <citation type="submission" date="2016-11" db="EMBL/GenBank/DDBJ databases">
        <title>Whole genomes of Flavobacteriaceae.</title>
        <authorList>
            <person name="Stine C."/>
            <person name="Li C."/>
            <person name="Tadesse D."/>
        </authorList>
    </citation>
    <scope>NUCLEOTIDE SEQUENCE [LARGE SCALE GENOMIC DNA]</scope>
    <source>
        <strain evidence="3 4">CCUG 60112</strain>
    </source>
</reference>
<dbReference type="PANTHER" id="PTHR30523:SF6">
    <property type="entry name" value="PHOSPHOENOLPYRUVATE CARBOXYLASE"/>
    <property type="match status" value="1"/>
</dbReference>
<dbReference type="PANTHER" id="PTHR30523">
    <property type="entry name" value="PHOSPHOENOLPYRUVATE CARBOXYLASE"/>
    <property type="match status" value="1"/>
</dbReference>
<accession>A0ABX4CUY3</accession>
<dbReference type="Proteomes" id="UP000198381">
    <property type="component" value="Unassembled WGS sequence"/>
</dbReference>
<proteinExistence type="predicted"/>
<dbReference type="InterPro" id="IPR021135">
    <property type="entry name" value="PEP_COase"/>
</dbReference>
<comment type="caution">
    <text evidence="3">The sequence shown here is derived from an EMBL/GenBank/DDBJ whole genome shotgun (WGS) entry which is preliminary data.</text>
</comment>
<sequence length="861" mass="98951">MYTLPKIERFNRDVLSKYHIYNSVFITLPFDSIDNTGVLLPLFTETCETGFKKQETPKEIFDFFSNKFLNNASETEKIDLMFRFIQYIERQIVLFDAIEDAAFPEVNNMEGRGSLRDIKEKSDAKEKDDELIQFLEDFNVRTVLTAHPTQFYPGPVLGIINDLTEAIRQNDLLQIKQLLAQLGKTPFIQNEKPNPYDEAVSLIWYLENVFYATSGEIVHYLQKNILNGNAIQNQLIKLGFWPGGDRDGNPFVTTEITLKVAERLRTSILKCYYVEMRNLKRKLTFSGVDTLVAELEHKLYRSVFYSKGEIYITLEELLSQLNKIRSIIIEKHQSLYLDELEALLVKINLFGFHFATLDIRQNSKIHNVVFKDVVNFYLNSDSNVFPKNYFELTENEKISILSKVKGDLNPSNFEDEITRSTLESVQAIKTIQENNGEEGANRYIISNNESALNVMETFAMIRLNNWEDPTVDIIPLFESVDDLQNAHSIMEQLYTNPEYSKHLQARGNKQTIMLGFSDGTKDGGYLMANWSIYQAKISLTEISRKYGIKAIFFDGRGGPPARGGGKTHKFYASLGPKIENNEIQITVQGQTISSNFGTLDSCRYNIENLLSAGVTNQVFSKEKNELTTEETQVLTQLADLGYEKYLNFKNHPKFIPYLEKMSTLKYYSKTNIGSRPSKRSKSESLDFADLRAIPFVGSWSQLKQNVPGFFGVGTALKHFEDTNQWDKVSDLYHNSLFFKTLLENSMMSLAKSFLPLTAYMRNDPEFGEFWQIIYDEFSETKRMLLKIAGHKTLMENYPDGIASIQIRERIVLPLLTIQQYALLRINELNKDTAKNEELIKVYEKIVTRSLFGNTNASRNSA</sequence>
<organism evidence="3 4">
    <name type="scientific">Flavobacterium plurextorum</name>
    <dbReference type="NCBI Taxonomy" id="1114867"/>
    <lineage>
        <taxon>Bacteria</taxon>
        <taxon>Pseudomonadati</taxon>
        <taxon>Bacteroidota</taxon>
        <taxon>Flavobacteriia</taxon>
        <taxon>Flavobacteriales</taxon>
        <taxon>Flavobacteriaceae</taxon>
        <taxon>Flavobacterium</taxon>
    </lineage>
</organism>